<organism evidence="7 8">
    <name type="scientific">Nocardioides lentus</name>
    <dbReference type="NCBI Taxonomy" id="338077"/>
    <lineage>
        <taxon>Bacteria</taxon>
        <taxon>Bacillati</taxon>
        <taxon>Actinomycetota</taxon>
        <taxon>Actinomycetes</taxon>
        <taxon>Propionibacteriales</taxon>
        <taxon>Nocardioidaceae</taxon>
        <taxon>Nocardioides</taxon>
    </lineage>
</organism>
<dbReference type="Gene3D" id="3.90.550.10">
    <property type="entry name" value="Spore Coat Polysaccharide Biosynthesis Protein SpsA, Chain A"/>
    <property type="match status" value="1"/>
</dbReference>
<comment type="pathway">
    <text evidence="1">Cell wall biogenesis; cell wall polysaccharide biosynthesis.</text>
</comment>
<evidence type="ECO:0000256" key="2">
    <source>
        <dbReference type="ARBA" id="ARBA00006739"/>
    </source>
</evidence>
<dbReference type="InterPro" id="IPR027791">
    <property type="entry name" value="Galactosyl_T_C"/>
</dbReference>
<name>A0ABP5B3A1_9ACTN</name>
<feature type="domain" description="Galactosyltransferase C-terminal" evidence="6">
    <location>
        <begin position="171"/>
        <end position="216"/>
    </location>
</feature>
<accession>A0ABP5B3A1</accession>
<keyword evidence="4" id="KW-0808">Transferase</keyword>
<keyword evidence="8" id="KW-1185">Reference proteome</keyword>
<evidence type="ECO:0000313" key="7">
    <source>
        <dbReference type="EMBL" id="GAA1929160.1"/>
    </source>
</evidence>
<keyword evidence="3" id="KW-0328">Glycosyltransferase</keyword>
<dbReference type="SUPFAM" id="SSF53448">
    <property type="entry name" value="Nucleotide-diphospho-sugar transferases"/>
    <property type="match status" value="1"/>
</dbReference>
<reference evidence="8" key="1">
    <citation type="journal article" date="2019" name="Int. J. Syst. Evol. Microbiol.">
        <title>The Global Catalogue of Microorganisms (GCM) 10K type strain sequencing project: providing services to taxonomists for standard genome sequencing and annotation.</title>
        <authorList>
            <consortium name="The Broad Institute Genomics Platform"/>
            <consortium name="The Broad Institute Genome Sequencing Center for Infectious Disease"/>
            <person name="Wu L."/>
            <person name="Ma J."/>
        </authorList>
    </citation>
    <scope>NUCLEOTIDE SEQUENCE [LARGE SCALE GENOMIC DNA]</scope>
    <source>
        <strain evidence="8">JCM 14046</strain>
    </source>
</reference>
<evidence type="ECO:0000256" key="1">
    <source>
        <dbReference type="ARBA" id="ARBA00004776"/>
    </source>
</evidence>
<feature type="domain" description="Glycosyltransferase 2-like" evidence="5">
    <location>
        <begin position="7"/>
        <end position="106"/>
    </location>
</feature>
<evidence type="ECO:0000256" key="3">
    <source>
        <dbReference type="ARBA" id="ARBA00022676"/>
    </source>
</evidence>
<dbReference type="InterPro" id="IPR001173">
    <property type="entry name" value="Glyco_trans_2-like"/>
</dbReference>
<evidence type="ECO:0000259" key="5">
    <source>
        <dbReference type="Pfam" id="PF00535"/>
    </source>
</evidence>
<dbReference type="Pfam" id="PF00535">
    <property type="entry name" value="Glycos_transf_2"/>
    <property type="match status" value="1"/>
</dbReference>
<evidence type="ECO:0000259" key="6">
    <source>
        <dbReference type="Pfam" id="PF02709"/>
    </source>
</evidence>
<protein>
    <recommendedName>
        <fullName evidence="9">Glycosyltransferase</fullName>
    </recommendedName>
</protein>
<dbReference type="PANTHER" id="PTHR43179">
    <property type="entry name" value="RHAMNOSYLTRANSFERASE WBBL"/>
    <property type="match status" value="1"/>
</dbReference>
<comment type="caution">
    <text evidence="7">The sequence shown here is derived from an EMBL/GenBank/DDBJ whole genome shotgun (WGS) entry which is preliminary data.</text>
</comment>
<evidence type="ECO:0000313" key="8">
    <source>
        <dbReference type="Proteomes" id="UP001501612"/>
    </source>
</evidence>
<proteinExistence type="inferred from homology"/>
<dbReference type="RefSeq" id="WP_344008827.1">
    <property type="nucleotide sequence ID" value="NZ_BAAAMY010000011.1"/>
</dbReference>
<dbReference type="EMBL" id="BAAAMY010000011">
    <property type="protein sequence ID" value="GAA1929160.1"/>
    <property type="molecule type" value="Genomic_DNA"/>
</dbReference>
<comment type="similarity">
    <text evidence="2">Belongs to the glycosyltransferase 2 family.</text>
</comment>
<gene>
    <name evidence="7" type="ORF">GCM10009737_33850</name>
</gene>
<dbReference type="Proteomes" id="UP001501612">
    <property type="component" value="Unassembled WGS sequence"/>
</dbReference>
<dbReference type="InterPro" id="IPR029044">
    <property type="entry name" value="Nucleotide-diphossugar_trans"/>
</dbReference>
<evidence type="ECO:0000256" key="4">
    <source>
        <dbReference type="ARBA" id="ARBA00022679"/>
    </source>
</evidence>
<evidence type="ECO:0008006" key="9">
    <source>
        <dbReference type="Google" id="ProtNLM"/>
    </source>
</evidence>
<dbReference type="Pfam" id="PF02709">
    <property type="entry name" value="Glyco_transf_7C"/>
    <property type="match status" value="1"/>
</dbReference>
<sequence>MSAPRVSVVVTHYEQPVELARTLAALARQDRRPHEVVVSDDGSATPPVVPPGVRVVTQPDEGFRAAAARNHGAAAATGDVLAFLDADTAPEPSYLRRLVAPLAAHPSPEPDLLVVGRRRHTRFAAPPDPADPLAGAAAGELPGPAWLHDGWRATDDLRAADETSFRFVISATLACTADWFARVGGFDESFVGYGGEDWDLAHRWWTAGGRLRHVPGAVAWHDGPDAGDAERRDTATDEERAAGTLASARRVHAWPLALRGLRAGPARVVLTHDPGLGVRELVVAVDGFLAGCPQAVVVSDAAPWRELRDPRVRPAGGPEATRALLGVHLHEGVVAEPEDWAALVAAGAGGDVRRHVRTEEHGPGRPNGHLLTVTDLRRERRVALGLEPSTTHTARAPGLRRAGAVPLDAWLGGWWDR</sequence>
<dbReference type="PANTHER" id="PTHR43179:SF12">
    <property type="entry name" value="GALACTOFURANOSYLTRANSFERASE GLFT2"/>
    <property type="match status" value="1"/>
</dbReference>